<dbReference type="InterPro" id="IPR013321">
    <property type="entry name" value="Arc_rbn_hlx_hlx"/>
</dbReference>
<dbReference type="SUPFAM" id="SSF47598">
    <property type="entry name" value="Ribbon-helix-helix"/>
    <property type="match status" value="1"/>
</dbReference>
<protein>
    <recommendedName>
        <fullName evidence="2">Ribbon-helix-helix protein CopG domain-containing protein</fullName>
    </recommendedName>
</protein>
<dbReference type="Pfam" id="PF01402">
    <property type="entry name" value="RHH_1"/>
    <property type="match status" value="1"/>
</dbReference>
<feature type="domain" description="Ribbon-helix-helix protein CopG" evidence="2">
    <location>
        <begin position="120"/>
        <end position="154"/>
    </location>
</feature>
<evidence type="ECO:0000313" key="3">
    <source>
        <dbReference type="EMBL" id="GIH42434.1"/>
    </source>
</evidence>
<reference evidence="3 4" key="1">
    <citation type="submission" date="2021-01" db="EMBL/GenBank/DDBJ databases">
        <title>Whole genome shotgun sequence of Microbispora corallina NBRC 16416.</title>
        <authorList>
            <person name="Komaki H."/>
            <person name="Tamura T."/>
        </authorList>
    </citation>
    <scope>NUCLEOTIDE SEQUENCE [LARGE SCALE GENOMIC DNA]</scope>
    <source>
        <strain evidence="3 4">NBRC 16416</strain>
    </source>
</reference>
<evidence type="ECO:0000256" key="1">
    <source>
        <dbReference type="SAM" id="MobiDB-lite"/>
    </source>
</evidence>
<dbReference type="EMBL" id="BOOC01000030">
    <property type="protein sequence ID" value="GIH42434.1"/>
    <property type="molecule type" value="Genomic_DNA"/>
</dbReference>
<organism evidence="3 4">
    <name type="scientific">Microbispora corallina</name>
    <dbReference type="NCBI Taxonomy" id="83302"/>
    <lineage>
        <taxon>Bacteria</taxon>
        <taxon>Bacillati</taxon>
        <taxon>Actinomycetota</taxon>
        <taxon>Actinomycetes</taxon>
        <taxon>Streptosporangiales</taxon>
        <taxon>Streptosporangiaceae</taxon>
        <taxon>Microbispora</taxon>
    </lineage>
</organism>
<keyword evidence="4" id="KW-1185">Reference proteome</keyword>
<feature type="compositionally biased region" description="Basic and acidic residues" evidence="1">
    <location>
        <begin position="158"/>
        <end position="169"/>
    </location>
</feature>
<proteinExistence type="predicted"/>
<dbReference type="Gene3D" id="1.10.1220.10">
    <property type="entry name" value="Met repressor-like"/>
    <property type="match status" value="1"/>
</dbReference>
<feature type="region of interest" description="Disordered" evidence="1">
    <location>
        <begin position="155"/>
        <end position="183"/>
    </location>
</feature>
<sequence>MCHIGTMDLTSYVSNLGREFATLAEAGGEEARALVERLTGSLESAIRMTLLETLSAAADEITRDLAPGSVELRLRGRDPNFVVTSPPAEPLELAAQDAAATTGGAPDGDLPIAEDGPAARINVRLPEQLKAAIEEAAAKEGRSVNAWLVRAAAAALQRSDRDQRPESRGGGKRARQSFTGWVR</sequence>
<gene>
    <name evidence="3" type="ORF">Mco01_54340</name>
</gene>
<dbReference type="Proteomes" id="UP000603904">
    <property type="component" value="Unassembled WGS sequence"/>
</dbReference>
<dbReference type="NCBIfam" id="NF041551">
    <property type="entry name" value="YlcI_YnfO_N"/>
    <property type="match status" value="1"/>
</dbReference>
<evidence type="ECO:0000259" key="2">
    <source>
        <dbReference type="Pfam" id="PF01402"/>
    </source>
</evidence>
<comment type="caution">
    <text evidence="3">The sequence shown here is derived from an EMBL/GenBank/DDBJ whole genome shotgun (WGS) entry which is preliminary data.</text>
</comment>
<dbReference type="InterPro" id="IPR002145">
    <property type="entry name" value="CopG"/>
</dbReference>
<evidence type="ECO:0000313" key="4">
    <source>
        <dbReference type="Proteomes" id="UP000603904"/>
    </source>
</evidence>
<accession>A0ABQ4G5V3</accession>
<dbReference type="InterPro" id="IPR010985">
    <property type="entry name" value="Ribbon_hlx_hlx"/>
</dbReference>
<name>A0ABQ4G5V3_9ACTN</name>